<evidence type="ECO:0000256" key="2">
    <source>
        <dbReference type="ARBA" id="ARBA00007526"/>
    </source>
</evidence>
<dbReference type="PANTHER" id="PTHR13104">
    <property type="entry name" value="MED-6-RELATED"/>
    <property type="match status" value="1"/>
</dbReference>
<name>A0A2T9YV60_9FUNG</name>
<evidence type="ECO:0000313" key="11">
    <source>
        <dbReference type="Proteomes" id="UP000245699"/>
    </source>
</evidence>
<dbReference type="Proteomes" id="UP000245699">
    <property type="component" value="Unassembled WGS sequence"/>
</dbReference>
<evidence type="ECO:0000256" key="6">
    <source>
        <dbReference type="ARBA" id="ARBA00023242"/>
    </source>
</evidence>
<dbReference type="EMBL" id="MBFT01000158">
    <property type="protein sequence ID" value="PVU96164.1"/>
    <property type="molecule type" value="Genomic_DNA"/>
</dbReference>
<keyword evidence="5 8" id="KW-0804">Transcription</keyword>
<comment type="function">
    <text evidence="8">Component of the Mediator complex, a coactivator involved in the regulated transcription of nearly all RNA polymerase II-dependent genes. Mediator functions as a bridge to convey information from gene-specific regulatory proteins to the basal RNA polymerase II transcription machinery. Mediator is recruited to promoters by direct interactions with regulatory proteins and serves as a scaffold for the assembly of a functional preinitiation complex with RNA polymerase II and the general transcription factors.</text>
</comment>
<dbReference type="Pfam" id="PF04934">
    <property type="entry name" value="Med6"/>
    <property type="match status" value="1"/>
</dbReference>
<dbReference type="OrthoDB" id="344220at2759"/>
<evidence type="ECO:0000256" key="8">
    <source>
        <dbReference type="RuleBase" id="RU364143"/>
    </source>
</evidence>
<evidence type="ECO:0000256" key="7">
    <source>
        <dbReference type="ARBA" id="ARBA00031259"/>
    </source>
</evidence>
<evidence type="ECO:0000256" key="5">
    <source>
        <dbReference type="ARBA" id="ARBA00023163"/>
    </source>
</evidence>
<organism evidence="10 11">
    <name type="scientific">Furculomyces boomerangus</name>
    <dbReference type="NCBI Taxonomy" id="61424"/>
    <lineage>
        <taxon>Eukaryota</taxon>
        <taxon>Fungi</taxon>
        <taxon>Fungi incertae sedis</taxon>
        <taxon>Zoopagomycota</taxon>
        <taxon>Kickxellomycotina</taxon>
        <taxon>Harpellomycetes</taxon>
        <taxon>Harpellales</taxon>
        <taxon>Harpellaceae</taxon>
        <taxon>Furculomyces</taxon>
    </lineage>
</organism>
<feature type="region of interest" description="Disordered" evidence="9">
    <location>
        <begin position="270"/>
        <end position="290"/>
    </location>
</feature>
<evidence type="ECO:0000313" key="10">
    <source>
        <dbReference type="EMBL" id="PVU96164.1"/>
    </source>
</evidence>
<comment type="similarity">
    <text evidence="2 8">Belongs to the Mediator complex subunit 6 family.</text>
</comment>
<comment type="subcellular location">
    <subcellularLocation>
        <location evidence="1 8">Nucleus</location>
    </subcellularLocation>
</comment>
<evidence type="ECO:0000256" key="4">
    <source>
        <dbReference type="ARBA" id="ARBA00023015"/>
    </source>
</evidence>
<dbReference type="InterPro" id="IPR007018">
    <property type="entry name" value="Mediator_Med6"/>
</dbReference>
<dbReference type="AlphaFoldDB" id="A0A2T9YV60"/>
<sequence>MEMPNANDLMGIEWHFSEWIVQAGGLSHFNVMEYFSLSPFWDPTSNNAVLSMQTKFNALQNENIDLTQMIGTEFAIVHENAPDYFVIAKRKRSNPTKTTNISFYYIIQGNVYQAPPLPLILSSRMLTSLSEVEECFDEVYSSIEYDPFKGYSWKQQNEALKRENETTRELLGSGLIHQQAKDQFKNSIDFMLALGTSRLSVISEQTRLNKETAIKNKKNLSLGSFGNKSILEFGRQQNITDDSQSTGSKLGTIGESYRKETGYEYNSDISERLPATPTPSMYAQSSPNTPGFMSRITPTISNSVSKTFTNLTIPRN</sequence>
<keyword evidence="4 8" id="KW-0805">Transcription regulation</keyword>
<keyword evidence="11" id="KW-1185">Reference proteome</keyword>
<dbReference type="GO" id="GO:0006357">
    <property type="term" value="P:regulation of transcription by RNA polymerase II"/>
    <property type="evidence" value="ECO:0007669"/>
    <property type="project" value="InterPro"/>
</dbReference>
<keyword evidence="6 8" id="KW-0539">Nucleus</keyword>
<comment type="subunit">
    <text evidence="8">Component of the Mediator complex.</text>
</comment>
<evidence type="ECO:0000256" key="1">
    <source>
        <dbReference type="ARBA" id="ARBA00004123"/>
    </source>
</evidence>
<dbReference type="InterPro" id="IPR038566">
    <property type="entry name" value="Mediator_Med6_sf"/>
</dbReference>
<keyword evidence="8" id="KW-0010">Activator</keyword>
<feature type="compositionally biased region" description="Polar residues" evidence="9">
    <location>
        <begin position="278"/>
        <end position="290"/>
    </location>
</feature>
<reference evidence="10 11" key="1">
    <citation type="journal article" date="2018" name="MBio">
        <title>Comparative Genomics Reveals the Core Gene Toolbox for the Fungus-Insect Symbiosis.</title>
        <authorList>
            <person name="Wang Y."/>
            <person name="Stata M."/>
            <person name="Wang W."/>
            <person name="Stajich J.E."/>
            <person name="White M.M."/>
            <person name="Moncalvo J.M."/>
        </authorList>
    </citation>
    <scope>NUCLEOTIDE SEQUENCE [LARGE SCALE GENOMIC DNA]</scope>
    <source>
        <strain evidence="10 11">AUS-77-4</strain>
    </source>
</reference>
<protein>
    <recommendedName>
        <fullName evidence="3 8">Mediator of RNA polymerase II transcription subunit 6</fullName>
    </recommendedName>
    <alternativeName>
        <fullName evidence="7 8">Mediator complex subunit 6</fullName>
    </alternativeName>
</protein>
<dbReference type="GO" id="GO:0003712">
    <property type="term" value="F:transcription coregulator activity"/>
    <property type="evidence" value="ECO:0007669"/>
    <property type="project" value="InterPro"/>
</dbReference>
<accession>A0A2T9YV60</accession>
<dbReference type="STRING" id="61424.A0A2T9YV60"/>
<evidence type="ECO:0000256" key="3">
    <source>
        <dbReference type="ARBA" id="ARBA00020634"/>
    </source>
</evidence>
<comment type="caution">
    <text evidence="10">The sequence shown here is derived from an EMBL/GenBank/DDBJ whole genome shotgun (WGS) entry which is preliminary data.</text>
</comment>
<dbReference type="Gene3D" id="3.10.450.580">
    <property type="entry name" value="Mediator complex, subunit Med6"/>
    <property type="match status" value="1"/>
</dbReference>
<proteinExistence type="inferred from homology"/>
<evidence type="ECO:0000256" key="9">
    <source>
        <dbReference type="SAM" id="MobiDB-lite"/>
    </source>
</evidence>
<dbReference type="GO" id="GO:0016592">
    <property type="term" value="C:mediator complex"/>
    <property type="evidence" value="ECO:0007669"/>
    <property type="project" value="InterPro"/>
</dbReference>
<gene>
    <name evidence="8" type="primary">MED6</name>
    <name evidence="10" type="ORF">BB559_002481</name>
</gene>